<feature type="domain" description="DUF1771" evidence="2">
    <location>
        <begin position="341"/>
        <end position="406"/>
    </location>
</feature>
<dbReference type="Proteomes" id="UP000027138">
    <property type="component" value="Unassembled WGS sequence"/>
</dbReference>
<dbReference type="STRING" id="180498.A0A067K453"/>
<name>A0A067K453_JATCU</name>
<dbReference type="PANTHER" id="PTHR47872:SF1">
    <property type="entry name" value="NUCLEAR RNA EXPORT FACTOR SDE5-RELATED"/>
    <property type="match status" value="1"/>
</dbReference>
<proteinExistence type="predicted"/>
<dbReference type="PANTHER" id="PTHR47872">
    <property type="entry name" value="NUCLEAR RNA EXPORT FACTOR SDE5-RELATED"/>
    <property type="match status" value="1"/>
</dbReference>
<accession>A0A067K453</accession>
<dbReference type="Pfam" id="PF24767">
    <property type="entry name" value="UBA_At5g58720"/>
    <property type="match status" value="1"/>
</dbReference>
<keyword evidence="4" id="KW-1185">Reference proteome</keyword>
<evidence type="ECO:0000256" key="1">
    <source>
        <dbReference type="SAM" id="MobiDB-lite"/>
    </source>
</evidence>
<dbReference type="SMART" id="SM01162">
    <property type="entry name" value="DUF1771"/>
    <property type="match status" value="1"/>
</dbReference>
<gene>
    <name evidence="3" type="ORF">JCGZ_20970</name>
</gene>
<dbReference type="Pfam" id="PF08590">
    <property type="entry name" value="DUF1771"/>
    <property type="match status" value="1"/>
</dbReference>
<dbReference type="EMBL" id="KK914875">
    <property type="protein sequence ID" value="KDP27035.1"/>
    <property type="molecule type" value="Genomic_DNA"/>
</dbReference>
<protein>
    <recommendedName>
        <fullName evidence="2">DUF1771 domain-containing protein</fullName>
    </recommendedName>
</protein>
<dbReference type="InterPro" id="IPR013899">
    <property type="entry name" value="DUF1771"/>
</dbReference>
<feature type="region of interest" description="Disordered" evidence="1">
    <location>
        <begin position="242"/>
        <end position="268"/>
    </location>
</feature>
<evidence type="ECO:0000259" key="2">
    <source>
        <dbReference type="SMART" id="SM01162"/>
    </source>
</evidence>
<dbReference type="OrthoDB" id="1928104at2759"/>
<organism evidence="3 4">
    <name type="scientific">Jatropha curcas</name>
    <name type="common">Barbados nut</name>
    <dbReference type="NCBI Taxonomy" id="180498"/>
    <lineage>
        <taxon>Eukaryota</taxon>
        <taxon>Viridiplantae</taxon>
        <taxon>Streptophyta</taxon>
        <taxon>Embryophyta</taxon>
        <taxon>Tracheophyta</taxon>
        <taxon>Spermatophyta</taxon>
        <taxon>Magnoliopsida</taxon>
        <taxon>eudicotyledons</taxon>
        <taxon>Gunneridae</taxon>
        <taxon>Pentapetalae</taxon>
        <taxon>rosids</taxon>
        <taxon>fabids</taxon>
        <taxon>Malpighiales</taxon>
        <taxon>Euphorbiaceae</taxon>
        <taxon>Crotonoideae</taxon>
        <taxon>Jatropheae</taxon>
        <taxon>Jatropha</taxon>
    </lineage>
</organism>
<feature type="compositionally biased region" description="Basic and acidic residues" evidence="1">
    <location>
        <begin position="242"/>
        <end position="252"/>
    </location>
</feature>
<dbReference type="AlphaFoldDB" id="A0A067K453"/>
<sequence>MEAISTAAPYVDEDLEKLVEFFGSTFSVEDVASAFCEAGRDSNLAAEILCGVHGTNSNALPLKCPSGLDSARSVSSELPSDKYLEKVSDGQKRTKELGSKKYSASMGTVSSVIGKEYTKPRPKTNEYIEAKKPLMLESKDFPVSMIWSEDNTPNVTTRNCPPKADIEEFLFKMLGDGSQIDMPVIQQVLGLCGYDVQKSIDKLLDLSASTLENCEGVGVAADNSTGKCSEQESVSLRERVQHLDSDRRDGGELKASNLTSSPKGEMDRTGLQKEVLQALFDVPNRSEEAPKFARPRRFMPGKRLKAFGKLVTERHKDATREHKPSAAEQHIVSEEEDADNNYEVLRAAVKEYLITMKEYYKAAVDAFVKGDHARAHKLQEQGQFFKEKAREADDRSCQKLVETRNEEVMCVELHDNEPKESLRLLRLHLTSLSGIPSIKYLRLKLESNNEDAMKGKRKRLILKQLEKESIKWNEEGDGETILIQVDVINPKSLSFAKKQGAGDQSKRRSYTGYL</sequence>
<reference evidence="3 4" key="1">
    <citation type="journal article" date="2014" name="PLoS ONE">
        <title>Global Analysis of Gene Expression Profiles in Physic Nut (Jatropha curcas L.) Seedlings Exposed to Salt Stress.</title>
        <authorList>
            <person name="Zhang L."/>
            <person name="Zhang C."/>
            <person name="Wu P."/>
            <person name="Chen Y."/>
            <person name="Li M."/>
            <person name="Jiang H."/>
            <person name="Wu G."/>
        </authorList>
    </citation>
    <scope>NUCLEOTIDE SEQUENCE [LARGE SCALE GENOMIC DNA]</scope>
    <source>
        <strain evidence="4">cv. GZQX0401</strain>
        <tissue evidence="3">Young leaves</tissue>
    </source>
</reference>
<dbReference type="InterPro" id="IPR056254">
    <property type="entry name" value="At5g58720/SDE5-like_UBA-like"/>
</dbReference>
<evidence type="ECO:0000313" key="4">
    <source>
        <dbReference type="Proteomes" id="UP000027138"/>
    </source>
</evidence>
<evidence type="ECO:0000313" key="3">
    <source>
        <dbReference type="EMBL" id="KDP27035.1"/>
    </source>
</evidence>